<evidence type="ECO:0000313" key="1">
    <source>
        <dbReference type="EMBL" id="GFY69599.1"/>
    </source>
</evidence>
<keyword evidence="2" id="KW-1185">Reference proteome</keyword>
<evidence type="ECO:0000313" key="2">
    <source>
        <dbReference type="Proteomes" id="UP000886998"/>
    </source>
</evidence>
<gene>
    <name evidence="1" type="ORF">TNIN_328471</name>
</gene>
<reference evidence="1" key="1">
    <citation type="submission" date="2020-08" db="EMBL/GenBank/DDBJ databases">
        <title>Multicomponent nature underlies the extraordinary mechanical properties of spider dragline silk.</title>
        <authorList>
            <person name="Kono N."/>
            <person name="Nakamura H."/>
            <person name="Mori M."/>
            <person name="Yoshida Y."/>
            <person name="Ohtoshi R."/>
            <person name="Malay A.D."/>
            <person name="Moran D.A.P."/>
            <person name="Tomita M."/>
            <person name="Numata K."/>
            <person name="Arakawa K."/>
        </authorList>
    </citation>
    <scope>NUCLEOTIDE SEQUENCE</scope>
</reference>
<proteinExistence type="predicted"/>
<protein>
    <submittedName>
        <fullName evidence="1">Uncharacterized protein</fullName>
    </submittedName>
</protein>
<dbReference type="AlphaFoldDB" id="A0A8X6YHD5"/>
<dbReference type="Proteomes" id="UP000886998">
    <property type="component" value="Unassembled WGS sequence"/>
</dbReference>
<accession>A0A8X6YHD5</accession>
<organism evidence="1 2">
    <name type="scientific">Trichonephila inaurata madagascariensis</name>
    <dbReference type="NCBI Taxonomy" id="2747483"/>
    <lineage>
        <taxon>Eukaryota</taxon>
        <taxon>Metazoa</taxon>
        <taxon>Ecdysozoa</taxon>
        <taxon>Arthropoda</taxon>
        <taxon>Chelicerata</taxon>
        <taxon>Arachnida</taxon>
        <taxon>Araneae</taxon>
        <taxon>Araneomorphae</taxon>
        <taxon>Entelegynae</taxon>
        <taxon>Araneoidea</taxon>
        <taxon>Nephilidae</taxon>
        <taxon>Trichonephila</taxon>
        <taxon>Trichonephila inaurata</taxon>
    </lineage>
</organism>
<dbReference type="EMBL" id="BMAV01017721">
    <property type="protein sequence ID" value="GFY69599.1"/>
    <property type="molecule type" value="Genomic_DNA"/>
</dbReference>
<comment type="caution">
    <text evidence="1">The sequence shown here is derived from an EMBL/GenBank/DDBJ whole genome shotgun (WGS) entry which is preliminary data.</text>
</comment>
<sequence length="220" mass="24754">MELELARLHAGVNSDNERTSQGCNSLDALVKSVRTLTLKVPNRPEGWAFFFASLEKAFASKNVPVKLYLKLPVNKRIDLIVVTALPPPIEWTVNRDLFVQSVKRNIIKRYIMRKDRGTRKEESHSTATTNAITSFQTIQFPAEIRPGTLNHQSRQLTVIRSAALPSITSNSPRTSATLTSRSDRPIRKRLHCLLLQTLASITELLKLNGLFNYLHNSPGL</sequence>
<name>A0A8X6YHD5_9ARAC</name>